<feature type="domain" description="AAA+ ATPase" evidence="16">
    <location>
        <begin position="197"/>
        <end position="336"/>
    </location>
</feature>
<evidence type="ECO:0000256" key="7">
    <source>
        <dbReference type="ARBA" id="ARBA00022801"/>
    </source>
</evidence>
<dbReference type="SUPFAM" id="SSF52540">
    <property type="entry name" value="P-loop containing nucleoside triphosphate hydrolases"/>
    <property type="match status" value="1"/>
</dbReference>
<proteinExistence type="inferred from homology"/>
<keyword evidence="9 13" id="KW-0067">ATP-binding</keyword>
<evidence type="ECO:0000259" key="16">
    <source>
        <dbReference type="SMART" id="SM00382"/>
    </source>
</evidence>
<sequence length="695" mass="77111">MQKAFRNVLFIAIIGVVIFGLFSWINGNGNVPKELTYKQFMQNLEDGKLKSLEIQPENNVYKVSGKLQNNDDYASTILFNNDKELDKVTEAAQNQDGLDFTVKEEEGQSVFVSILTTLIPIAVIALLFIFFLSQAQGGGGGGRMMNFGKSKAKMYDSQKGRVRFSDVAGADEEKQELIEIVDFLKDNNKFKQMGSRIPKGVLLVGPPGTGKTLIARAVAGEAGVPFFSISGSDFVEMFVGVGASRVRDLFENAKKNAPCIIFIDEIDAVGRQRGAGVGGGHDEREQTLNQLLVEMDGFGENEGIIMIAATNRPDILDPALLRPGRFDRQIQVGRPDVKGREAILHVHAKNKPLDETVDLKAIAQRTPGFSGADLENLLNEASLIAARSNKRKIDMRDIEEATDRVIAGPAKKSRVISDKERNIVAHHEAGHTIIGMVLDEAEVVHKVTIVPRGQAGGYAMMLPKQDRFLMTEPELLDKICGLLGGRVAEDIIFNEVSTGASNDFERATKIAREMVTEYGMSKKLGPLQFSHGGGGQVFLGKDMSGEPEYSGQIAFEIDKEVQRIIKEQYERCKQILLEHESQLRLIAKTLLTEETLVAEQIQSLFHEGHLPVVNYDDAKVVDQSDNEDFQEGKYGKSYDDIRREQQELTERAHGERRPNQDHSSEDRSTEDEDHDTTGYEGEPNIDRPGDDDTRR</sequence>
<dbReference type="Gene3D" id="1.10.8.60">
    <property type="match status" value="1"/>
</dbReference>
<keyword evidence="5 13" id="KW-0479">Metal-binding</keyword>
<dbReference type="Pfam" id="PF17862">
    <property type="entry name" value="AAA_lid_3"/>
    <property type="match status" value="1"/>
</dbReference>
<dbReference type="InterPro" id="IPR041569">
    <property type="entry name" value="AAA_lid_3"/>
</dbReference>
<dbReference type="CDD" id="cd19501">
    <property type="entry name" value="RecA-like_FtsH"/>
    <property type="match status" value="1"/>
</dbReference>
<keyword evidence="10 13" id="KW-1133">Transmembrane helix</keyword>
<dbReference type="EC" id="3.4.24.-" evidence="13"/>
<dbReference type="SMART" id="SM00382">
    <property type="entry name" value="AAA"/>
    <property type="match status" value="1"/>
</dbReference>
<comment type="subcellular location">
    <subcellularLocation>
        <location evidence="13">Cell membrane</location>
        <topology evidence="13">Multi-pass membrane protein</topology>
        <orientation evidence="13">Cytoplasmic side</orientation>
    </subcellularLocation>
    <subcellularLocation>
        <location evidence="1">Membrane</location>
    </subcellularLocation>
</comment>
<feature type="compositionally biased region" description="Basic and acidic residues" evidence="15">
    <location>
        <begin position="684"/>
        <end position="695"/>
    </location>
</feature>
<dbReference type="Gene3D" id="1.20.58.760">
    <property type="entry name" value="Peptidase M41"/>
    <property type="match status" value="1"/>
</dbReference>
<evidence type="ECO:0000256" key="1">
    <source>
        <dbReference type="ARBA" id="ARBA00004370"/>
    </source>
</evidence>
<feature type="compositionally biased region" description="Basic and acidic residues" evidence="15">
    <location>
        <begin position="630"/>
        <end position="667"/>
    </location>
</feature>
<dbReference type="PROSITE" id="PS00674">
    <property type="entry name" value="AAA"/>
    <property type="match status" value="1"/>
</dbReference>
<dbReference type="Pfam" id="PF00004">
    <property type="entry name" value="AAA"/>
    <property type="match status" value="1"/>
</dbReference>
<feature type="binding site" evidence="13">
    <location>
        <begin position="205"/>
        <end position="212"/>
    </location>
    <ligand>
        <name>ATP</name>
        <dbReference type="ChEBI" id="CHEBI:30616"/>
    </ligand>
</feature>
<evidence type="ECO:0000256" key="9">
    <source>
        <dbReference type="ARBA" id="ARBA00022840"/>
    </source>
</evidence>
<dbReference type="InterPro" id="IPR037219">
    <property type="entry name" value="Peptidase_M41-like"/>
</dbReference>
<dbReference type="PANTHER" id="PTHR23076:SF113">
    <property type="entry name" value="ATP-DEPENDENT ZINC METALLOPROTEASE FTSH 1, CHLOROPLASTIC-RELATED"/>
    <property type="match status" value="1"/>
</dbReference>
<comment type="similarity">
    <text evidence="14">Belongs to the AAA ATPase family.</text>
</comment>
<evidence type="ECO:0000256" key="12">
    <source>
        <dbReference type="ARBA" id="ARBA00023136"/>
    </source>
</evidence>
<evidence type="ECO:0000256" key="3">
    <source>
        <dbReference type="ARBA" id="ARBA00022670"/>
    </source>
</evidence>
<keyword evidence="13" id="KW-1003">Cell membrane</keyword>
<dbReference type="InterPro" id="IPR027417">
    <property type="entry name" value="P-loop_NTPase"/>
</dbReference>
<dbReference type="InterPro" id="IPR003593">
    <property type="entry name" value="AAA+_ATPase"/>
</dbReference>
<comment type="similarity">
    <text evidence="2 13">In the C-terminal section; belongs to the peptidase M41 family.</text>
</comment>
<evidence type="ECO:0000256" key="10">
    <source>
        <dbReference type="ARBA" id="ARBA00022989"/>
    </source>
</evidence>
<dbReference type="Pfam" id="PF01434">
    <property type="entry name" value="Peptidase_M41"/>
    <property type="match status" value="1"/>
</dbReference>
<comment type="function">
    <text evidence="13">Acts as a processive, ATP-dependent zinc metallopeptidase for both cytoplasmic and membrane proteins. Plays a role in the quality control of integral membrane proteins.</text>
</comment>
<keyword evidence="8 13" id="KW-0862">Zinc</keyword>
<dbReference type="InterPro" id="IPR003959">
    <property type="entry name" value="ATPase_AAA_core"/>
</dbReference>
<keyword evidence="4 13" id="KW-0812">Transmembrane</keyword>
<dbReference type="EMBL" id="JABANU010000019">
    <property type="protein sequence ID" value="MBI5975544.1"/>
    <property type="molecule type" value="Genomic_DNA"/>
</dbReference>
<evidence type="ECO:0000256" key="5">
    <source>
        <dbReference type="ARBA" id="ARBA00022723"/>
    </source>
</evidence>
<feature type="binding site" evidence="13">
    <location>
        <position position="427"/>
    </location>
    <ligand>
        <name>Zn(2+)</name>
        <dbReference type="ChEBI" id="CHEBI:29105"/>
        <note>catalytic</note>
    </ligand>
</feature>
<dbReference type="SUPFAM" id="SSF140990">
    <property type="entry name" value="FtsH protease domain-like"/>
    <property type="match status" value="1"/>
</dbReference>
<accession>A0ABS0TCU3</accession>
<gene>
    <name evidence="13" type="primary">ftsH</name>
    <name evidence="17" type="ORF">HHH54_08035</name>
</gene>
<protein>
    <recommendedName>
        <fullName evidence="13">ATP-dependent zinc metalloprotease FtsH</fullName>
        <ecNumber evidence="13">3.4.24.-</ecNumber>
    </recommendedName>
</protein>
<keyword evidence="6 13" id="KW-0547">Nucleotide-binding</keyword>
<dbReference type="InterPro" id="IPR011546">
    <property type="entry name" value="Pept_M41_FtsH_extracell"/>
</dbReference>
<dbReference type="Pfam" id="PF06480">
    <property type="entry name" value="FtsH_ext"/>
    <property type="match status" value="1"/>
</dbReference>
<dbReference type="Gene3D" id="3.40.50.300">
    <property type="entry name" value="P-loop containing nucleotide triphosphate hydrolases"/>
    <property type="match status" value="1"/>
</dbReference>
<evidence type="ECO:0000256" key="6">
    <source>
        <dbReference type="ARBA" id="ARBA00022741"/>
    </source>
</evidence>
<evidence type="ECO:0000256" key="14">
    <source>
        <dbReference type="RuleBase" id="RU003651"/>
    </source>
</evidence>
<evidence type="ECO:0000256" key="15">
    <source>
        <dbReference type="SAM" id="MobiDB-lite"/>
    </source>
</evidence>
<keyword evidence="11 13" id="KW-0482">Metalloprotease</keyword>
<feature type="binding site" evidence="13">
    <location>
        <position position="503"/>
    </location>
    <ligand>
        <name>Zn(2+)</name>
        <dbReference type="ChEBI" id="CHEBI:29105"/>
        <note>catalytic</note>
    </ligand>
</feature>
<dbReference type="RefSeq" id="WP_198618320.1">
    <property type="nucleotide sequence ID" value="NZ_JABANU010000019.1"/>
</dbReference>
<comment type="similarity">
    <text evidence="13">In the central section; belongs to the AAA ATPase family.</text>
</comment>
<name>A0ABS0TCU3_9STAP</name>
<dbReference type="HAMAP" id="MF_01458">
    <property type="entry name" value="FtsH"/>
    <property type="match status" value="1"/>
</dbReference>
<evidence type="ECO:0000313" key="17">
    <source>
        <dbReference type="EMBL" id="MBI5975544.1"/>
    </source>
</evidence>
<feature type="transmembrane region" description="Helical" evidence="13">
    <location>
        <begin position="7"/>
        <end position="25"/>
    </location>
</feature>
<keyword evidence="18" id="KW-1185">Reference proteome</keyword>
<reference evidence="17 18" key="1">
    <citation type="submission" date="2020-04" db="EMBL/GenBank/DDBJ databases">
        <title>Staphylococcus species from domestic dog.</title>
        <authorList>
            <person name="Paterson G.K."/>
        </authorList>
    </citation>
    <scope>NUCLEOTIDE SEQUENCE [LARGE SCALE GENOMIC DNA]</scope>
    <source>
        <strain evidence="17 18">H16/1A</strain>
    </source>
</reference>
<comment type="subunit">
    <text evidence="13">Homohexamer.</text>
</comment>
<evidence type="ECO:0000256" key="4">
    <source>
        <dbReference type="ARBA" id="ARBA00022692"/>
    </source>
</evidence>
<dbReference type="Proteomes" id="UP000751852">
    <property type="component" value="Unassembled WGS sequence"/>
</dbReference>
<evidence type="ECO:0000256" key="13">
    <source>
        <dbReference type="HAMAP-Rule" id="MF_01458"/>
    </source>
</evidence>
<feature type="region of interest" description="Disordered" evidence="15">
    <location>
        <begin position="623"/>
        <end position="695"/>
    </location>
</feature>
<keyword evidence="12 13" id="KW-0472">Membrane</keyword>
<evidence type="ECO:0000256" key="11">
    <source>
        <dbReference type="ARBA" id="ARBA00023049"/>
    </source>
</evidence>
<feature type="binding site" evidence="13">
    <location>
        <position position="431"/>
    </location>
    <ligand>
        <name>Zn(2+)</name>
        <dbReference type="ChEBI" id="CHEBI:29105"/>
        <note>catalytic</note>
    </ligand>
</feature>
<dbReference type="InterPro" id="IPR000642">
    <property type="entry name" value="Peptidase_M41"/>
</dbReference>
<comment type="cofactor">
    <cofactor evidence="13">
        <name>Zn(2+)</name>
        <dbReference type="ChEBI" id="CHEBI:29105"/>
    </cofactor>
    <text evidence="13">Binds 1 zinc ion per subunit.</text>
</comment>
<keyword evidence="7 13" id="KW-0378">Hydrolase</keyword>
<dbReference type="PANTHER" id="PTHR23076">
    <property type="entry name" value="METALLOPROTEASE M41 FTSH"/>
    <property type="match status" value="1"/>
</dbReference>
<feature type="active site" evidence="13">
    <location>
        <position position="428"/>
    </location>
</feature>
<dbReference type="InterPro" id="IPR005936">
    <property type="entry name" value="FtsH"/>
</dbReference>
<evidence type="ECO:0000256" key="8">
    <source>
        <dbReference type="ARBA" id="ARBA00022833"/>
    </source>
</evidence>
<keyword evidence="3 13" id="KW-0645">Protease</keyword>
<feature type="transmembrane region" description="Helical" evidence="13">
    <location>
        <begin position="110"/>
        <end position="133"/>
    </location>
</feature>
<evidence type="ECO:0000256" key="2">
    <source>
        <dbReference type="ARBA" id="ARBA00010044"/>
    </source>
</evidence>
<comment type="caution">
    <text evidence="17">The sequence shown here is derived from an EMBL/GenBank/DDBJ whole genome shotgun (WGS) entry which is preliminary data.</text>
</comment>
<evidence type="ECO:0000313" key="18">
    <source>
        <dbReference type="Proteomes" id="UP000751852"/>
    </source>
</evidence>
<organism evidence="17 18">
    <name type="scientific">Staphylococcus canis</name>
    <dbReference type="NCBI Taxonomy" id="2724942"/>
    <lineage>
        <taxon>Bacteria</taxon>
        <taxon>Bacillati</taxon>
        <taxon>Bacillota</taxon>
        <taxon>Bacilli</taxon>
        <taxon>Bacillales</taxon>
        <taxon>Staphylococcaceae</taxon>
        <taxon>Staphylococcus</taxon>
    </lineage>
</organism>
<dbReference type="InterPro" id="IPR003960">
    <property type="entry name" value="ATPase_AAA_CS"/>
</dbReference>
<dbReference type="NCBIfam" id="TIGR01241">
    <property type="entry name" value="FtsH_fam"/>
    <property type="match status" value="1"/>
</dbReference>